<gene>
    <name evidence="3" type="ORF">B0H64DRAFT_398039</name>
</gene>
<dbReference type="GeneID" id="87840869"/>
<dbReference type="GO" id="GO:0016887">
    <property type="term" value="F:ATP hydrolysis activity"/>
    <property type="evidence" value="ECO:0007669"/>
    <property type="project" value="InterPro"/>
</dbReference>
<feature type="domain" description="AAA+ ATPase" evidence="2">
    <location>
        <begin position="648"/>
        <end position="837"/>
    </location>
</feature>
<proteinExistence type="predicted"/>
<reference evidence="3" key="2">
    <citation type="submission" date="2023-06" db="EMBL/GenBank/DDBJ databases">
        <authorList>
            <consortium name="Lawrence Berkeley National Laboratory"/>
            <person name="Haridas S."/>
            <person name="Hensen N."/>
            <person name="Bonometti L."/>
            <person name="Westerberg I."/>
            <person name="Brannstrom I.O."/>
            <person name="Guillou S."/>
            <person name="Cros-Aarteil S."/>
            <person name="Calhoun S."/>
            <person name="Kuo A."/>
            <person name="Mondo S."/>
            <person name="Pangilinan J."/>
            <person name="Riley R."/>
            <person name="Labutti K."/>
            <person name="Andreopoulos B."/>
            <person name="Lipzen A."/>
            <person name="Chen C."/>
            <person name="Yanf M."/>
            <person name="Daum C."/>
            <person name="Ng V."/>
            <person name="Clum A."/>
            <person name="Steindorff A."/>
            <person name="Ohm R."/>
            <person name="Martin F."/>
            <person name="Silar P."/>
            <person name="Natvig D."/>
            <person name="Lalanne C."/>
            <person name="Gautier V."/>
            <person name="Ament-Velasquez S.L."/>
            <person name="Kruys A."/>
            <person name="Hutchinson M.I."/>
            <person name="Powell A.J."/>
            <person name="Barry K."/>
            <person name="Miller A.N."/>
            <person name="Grigoriev I.V."/>
            <person name="Debuchy R."/>
            <person name="Gladieux P."/>
            <person name="Thoren M.H."/>
            <person name="Johannesson H."/>
        </authorList>
    </citation>
    <scope>NUCLEOTIDE SEQUENCE</scope>
    <source>
        <strain evidence="3">CBS 168.71</strain>
    </source>
</reference>
<name>A0AAE0HH39_9PEZI</name>
<dbReference type="InterPro" id="IPR003959">
    <property type="entry name" value="ATPase_AAA_core"/>
</dbReference>
<protein>
    <recommendedName>
        <fullName evidence="2">AAA+ ATPase domain-containing protein</fullName>
    </recommendedName>
</protein>
<dbReference type="GO" id="GO:0005634">
    <property type="term" value="C:nucleus"/>
    <property type="evidence" value="ECO:0007669"/>
    <property type="project" value="TreeGrafter"/>
</dbReference>
<feature type="compositionally biased region" description="Basic residues" evidence="1">
    <location>
        <begin position="239"/>
        <end position="248"/>
    </location>
</feature>
<feature type="compositionally biased region" description="Polar residues" evidence="1">
    <location>
        <begin position="279"/>
        <end position="295"/>
    </location>
</feature>
<feature type="compositionally biased region" description="Low complexity" evidence="1">
    <location>
        <begin position="40"/>
        <end position="49"/>
    </location>
</feature>
<feature type="compositionally biased region" description="Basic and acidic residues" evidence="1">
    <location>
        <begin position="1238"/>
        <end position="1247"/>
    </location>
</feature>
<feature type="region of interest" description="Disordered" evidence="1">
    <location>
        <begin position="702"/>
        <end position="769"/>
    </location>
</feature>
<feature type="region of interest" description="Disordered" evidence="1">
    <location>
        <begin position="1"/>
        <end position="20"/>
    </location>
</feature>
<feature type="region of interest" description="Disordered" evidence="1">
    <location>
        <begin position="279"/>
        <end position="363"/>
    </location>
</feature>
<feature type="compositionally biased region" description="Polar residues" evidence="1">
    <location>
        <begin position="302"/>
        <end position="314"/>
    </location>
</feature>
<dbReference type="SUPFAM" id="SSF52540">
    <property type="entry name" value="P-loop containing nucleoside triphosphate hydrolases"/>
    <property type="match status" value="1"/>
</dbReference>
<feature type="region of interest" description="Disordered" evidence="1">
    <location>
        <begin position="31"/>
        <end position="129"/>
    </location>
</feature>
<feature type="compositionally biased region" description="Acidic residues" evidence="1">
    <location>
        <begin position="1274"/>
        <end position="1284"/>
    </location>
</feature>
<reference evidence="3" key="1">
    <citation type="journal article" date="2023" name="Mol. Phylogenet. Evol.">
        <title>Genome-scale phylogeny and comparative genomics of the fungal order Sordariales.</title>
        <authorList>
            <person name="Hensen N."/>
            <person name="Bonometti L."/>
            <person name="Westerberg I."/>
            <person name="Brannstrom I.O."/>
            <person name="Guillou S."/>
            <person name="Cros-Aarteil S."/>
            <person name="Calhoun S."/>
            <person name="Haridas S."/>
            <person name="Kuo A."/>
            <person name="Mondo S."/>
            <person name="Pangilinan J."/>
            <person name="Riley R."/>
            <person name="LaButti K."/>
            <person name="Andreopoulos B."/>
            <person name="Lipzen A."/>
            <person name="Chen C."/>
            <person name="Yan M."/>
            <person name="Daum C."/>
            <person name="Ng V."/>
            <person name="Clum A."/>
            <person name="Steindorff A."/>
            <person name="Ohm R.A."/>
            <person name="Martin F."/>
            <person name="Silar P."/>
            <person name="Natvig D.O."/>
            <person name="Lalanne C."/>
            <person name="Gautier V."/>
            <person name="Ament-Velasquez S.L."/>
            <person name="Kruys A."/>
            <person name="Hutchinson M.I."/>
            <person name="Powell A.J."/>
            <person name="Barry K."/>
            <person name="Miller A.N."/>
            <person name="Grigoriev I.V."/>
            <person name="Debuchy R."/>
            <person name="Gladieux P."/>
            <person name="Hiltunen Thoren M."/>
            <person name="Johannesson H."/>
        </authorList>
    </citation>
    <scope>NUCLEOTIDE SEQUENCE</scope>
    <source>
        <strain evidence="3">CBS 168.71</strain>
    </source>
</reference>
<evidence type="ECO:0000256" key="1">
    <source>
        <dbReference type="SAM" id="MobiDB-lite"/>
    </source>
</evidence>
<feature type="region of interest" description="Disordered" evidence="1">
    <location>
        <begin position="197"/>
        <end position="250"/>
    </location>
</feature>
<feature type="compositionally biased region" description="Basic residues" evidence="1">
    <location>
        <begin position="1258"/>
        <end position="1271"/>
    </location>
</feature>
<dbReference type="PANTHER" id="PTHR23389">
    <property type="entry name" value="CHROMOSOME TRANSMISSION FIDELITY FACTOR 18"/>
    <property type="match status" value="1"/>
</dbReference>
<evidence type="ECO:0000259" key="2">
    <source>
        <dbReference type="SMART" id="SM00382"/>
    </source>
</evidence>
<dbReference type="SMART" id="SM00382">
    <property type="entry name" value="AAA"/>
    <property type="match status" value="1"/>
</dbReference>
<dbReference type="GO" id="GO:0005524">
    <property type="term" value="F:ATP binding"/>
    <property type="evidence" value="ECO:0007669"/>
    <property type="project" value="InterPro"/>
</dbReference>
<evidence type="ECO:0000313" key="4">
    <source>
        <dbReference type="Proteomes" id="UP001278766"/>
    </source>
</evidence>
<dbReference type="GO" id="GO:0003677">
    <property type="term" value="F:DNA binding"/>
    <property type="evidence" value="ECO:0007669"/>
    <property type="project" value="TreeGrafter"/>
</dbReference>
<dbReference type="InterPro" id="IPR003593">
    <property type="entry name" value="AAA+_ATPase"/>
</dbReference>
<organism evidence="3 4">
    <name type="scientific">Chaetomium fimeti</name>
    <dbReference type="NCBI Taxonomy" id="1854472"/>
    <lineage>
        <taxon>Eukaryota</taxon>
        <taxon>Fungi</taxon>
        <taxon>Dikarya</taxon>
        <taxon>Ascomycota</taxon>
        <taxon>Pezizomycotina</taxon>
        <taxon>Sordariomycetes</taxon>
        <taxon>Sordariomycetidae</taxon>
        <taxon>Sordariales</taxon>
        <taxon>Chaetomiaceae</taxon>
        <taxon>Chaetomium</taxon>
    </lineage>
</organism>
<comment type="caution">
    <text evidence="3">The sequence shown here is derived from an EMBL/GenBank/DDBJ whole genome shotgun (WGS) entry which is preliminary data.</text>
</comment>
<feature type="region of interest" description="Disordered" evidence="1">
    <location>
        <begin position="1228"/>
        <end position="1284"/>
    </location>
</feature>
<dbReference type="PANTHER" id="PTHR23389:SF21">
    <property type="entry name" value="ATPASE FAMILY AAA DOMAIN-CONTAINING PROTEIN 5"/>
    <property type="match status" value="1"/>
</dbReference>
<dbReference type="Proteomes" id="UP001278766">
    <property type="component" value="Unassembled WGS sequence"/>
</dbReference>
<dbReference type="InterPro" id="IPR027417">
    <property type="entry name" value="P-loop_NTPase"/>
</dbReference>
<dbReference type="CDD" id="cd00009">
    <property type="entry name" value="AAA"/>
    <property type="match status" value="1"/>
</dbReference>
<keyword evidence="4" id="KW-1185">Reference proteome</keyword>
<dbReference type="RefSeq" id="XP_062659865.1">
    <property type="nucleotide sequence ID" value="XM_062803921.1"/>
</dbReference>
<sequence length="1284" mass="139327">MGPIEVLTMTENAPAADSAARRPVHPFFAQNRPITPTAENPAANDAPNPHVHQPVAPSTADAITGDDITENPAARRGRRRKADQDSNAEDMPRETRPNKRTRNSAGDGDIGNHLIKLNNGGEGENTSDLGSSGVGVGAVGASAANVQLSIHATAEGNHGTRDCPTIGLDIKPSPNEQPNAVMSGCVSGPAATSQAAVASPAKPPKKMLQFNPKTGTIGSPPKPKEPRVAASETEIGKKAAGRRGRKPASKVVRITYGPDLKTRARLGELINAILDGRTQNSSTSIQQPPTSNTKKQLPKATETPTPKPINTTTHPFFLGQPKINDPPATGPKPKKTSSSPTSTRTKHYCATPCSPKKPRMGPTSKIPMPQFGVKSLGLKFPGAKLPAWPWQGMVHVRGDENDTPDVKADPLPLVIRKSKGNAVRMLPSESVINTVADSMQLSVMAEAVKNIDTDNFIPPPPELRLPQKHFESGSKLQSRIIPELRTFQSSLKSTQGPCSTMRAPPQLARLFTSISSSLSAFDMSQCETSNWVQKYAPITATEVLQPGQEIFLLRDWLQALMVQAVDTGSTFETDKAKAGSKSKSTGAGKKKRRKKLDGFIVSSEDEGYEWYDQSEDDADWAPSGSRGIFRKTVVRSGNRAKGRDGNKTANALVISGPQGCGKTAAVYAVAKELDFEVFEINASSRRNGKDVLEKIGDMTRNHHVQQHQSSEAPDNQDAAEDDTANDIKSGKQPTMNAFFTAKAAGPKSKQPAKTPAKTSQSEVKKEPSKVQRQSLILLEEVDILYEEDKQFWATLVGLIAQAKRPFIMTCNDETLVPLHMLTLHGIFRLSTPPKDLAVDRLLLIAANEGHALARQSVEQLYDSRGCDLRATTMDMQYWCQIGVGDRRGGLDWFYPRWPKGVDLDENKEVVRVISQDTYRAGMNLLGRDPIIDPMLSPRLVEEEVLYQAWDSWGIDLGHWQDSPEMISWAEGPGPTFENAADRRAALCAYDDLAEAMSAADVCSFRSFAAFKEESMDATQPALPAKARDDFVLGVTHLETPMITHYNSLCTSIATTIKSLARSLLDPQAEKLGEQAVPTMRPLDETSATCRLQNSFTSTLPSSPAIGRMDFAFAFDPIAAPDTPPLQLASHLEPSVFDRTLKLITLDVAPYVRSIVAYESRLQRQRIKMSSLVSEGGKGGQGSKRMRTTRAALSALEGGSRSSTRGERWFSADINPYLVAKTAGAGWNGFEAGGLETPEESKGSEDSPKTSPDTSPTKIPKRAVLKSRKRKQVLQDDDDIDELGC</sequence>
<evidence type="ECO:0000313" key="3">
    <source>
        <dbReference type="EMBL" id="KAK3296351.1"/>
    </source>
</evidence>
<dbReference type="Pfam" id="PF00004">
    <property type="entry name" value="AAA"/>
    <property type="match status" value="1"/>
</dbReference>
<accession>A0AAE0HH39</accession>
<dbReference type="Gene3D" id="3.40.50.300">
    <property type="entry name" value="P-loop containing nucleotide triphosphate hydrolases"/>
    <property type="match status" value="1"/>
</dbReference>
<dbReference type="EMBL" id="JAUEPN010000004">
    <property type="protein sequence ID" value="KAK3296351.1"/>
    <property type="molecule type" value="Genomic_DNA"/>
</dbReference>